<evidence type="ECO:0000256" key="6">
    <source>
        <dbReference type="SAM" id="MobiDB-lite"/>
    </source>
</evidence>
<gene>
    <name evidence="8" type="ORF">SLS63_004187</name>
</gene>
<dbReference type="EMBL" id="JAKNSF020000015">
    <property type="protein sequence ID" value="KAK7734767.1"/>
    <property type="molecule type" value="Genomic_DNA"/>
</dbReference>
<reference evidence="8 9" key="1">
    <citation type="submission" date="2024-02" db="EMBL/GenBank/DDBJ databases">
        <title>De novo assembly and annotation of 12 fungi associated with fruit tree decline syndrome in Ontario, Canada.</title>
        <authorList>
            <person name="Sulman M."/>
            <person name="Ellouze W."/>
            <person name="Ilyukhin E."/>
        </authorList>
    </citation>
    <scope>NUCLEOTIDE SEQUENCE [LARGE SCALE GENOMIC DNA]</scope>
    <source>
        <strain evidence="8 9">M169</strain>
    </source>
</reference>
<name>A0ABR1PE39_DIAER</name>
<feature type="compositionally biased region" description="Polar residues" evidence="6">
    <location>
        <begin position="1039"/>
        <end position="1054"/>
    </location>
</feature>
<comment type="subcellular location">
    <subcellularLocation>
        <location evidence="1">Membrane</location>
        <topology evidence="1">Multi-pass membrane protein</topology>
    </subcellularLocation>
</comment>
<comment type="caution">
    <text evidence="8">The sequence shown here is derived from an EMBL/GenBank/DDBJ whole genome shotgun (WGS) entry which is preliminary data.</text>
</comment>
<proteinExistence type="predicted"/>
<keyword evidence="9" id="KW-1185">Reference proteome</keyword>
<feature type="transmembrane region" description="Helical" evidence="7">
    <location>
        <begin position="326"/>
        <end position="346"/>
    </location>
</feature>
<evidence type="ECO:0008006" key="10">
    <source>
        <dbReference type="Google" id="ProtNLM"/>
    </source>
</evidence>
<feature type="region of interest" description="Disordered" evidence="6">
    <location>
        <begin position="998"/>
        <end position="1022"/>
    </location>
</feature>
<dbReference type="InterPro" id="IPR036259">
    <property type="entry name" value="MFS_trans_sf"/>
</dbReference>
<evidence type="ECO:0000256" key="5">
    <source>
        <dbReference type="ARBA" id="ARBA00023136"/>
    </source>
</evidence>
<dbReference type="SUPFAM" id="SSF103473">
    <property type="entry name" value="MFS general substrate transporter"/>
    <property type="match status" value="1"/>
</dbReference>
<keyword evidence="5 7" id="KW-0472">Membrane</keyword>
<evidence type="ECO:0000256" key="2">
    <source>
        <dbReference type="ARBA" id="ARBA00022448"/>
    </source>
</evidence>
<feature type="compositionally biased region" description="Polar residues" evidence="6">
    <location>
        <begin position="1011"/>
        <end position="1022"/>
    </location>
</feature>
<accession>A0ABR1PE39</accession>
<feature type="region of interest" description="Disordered" evidence="6">
    <location>
        <begin position="494"/>
        <end position="520"/>
    </location>
</feature>
<keyword evidence="4 7" id="KW-1133">Transmembrane helix</keyword>
<dbReference type="InterPro" id="IPR011701">
    <property type="entry name" value="MFS"/>
</dbReference>
<keyword evidence="3 7" id="KW-0812">Transmembrane</keyword>
<feature type="compositionally biased region" description="Basic and acidic residues" evidence="6">
    <location>
        <begin position="629"/>
        <end position="655"/>
    </location>
</feature>
<dbReference type="PANTHER" id="PTHR43791">
    <property type="entry name" value="PERMEASE-RELATED"/>
    <property type="match status" value="1"/>
</dbReference>
<feature type="region of interest" description="Disordered" evidence="6">
    <location>
        <begin position="447"/>
        <end position="468"/>
    </location>
</feature>
<protein>
    <recommendedName>
        <fullName evidence="10">Major facilitator superfamily (MFS) profile domain-containing protein</fullName>
    </recommendedName>
</protein>
<feature type="compositionally biased region" description="Polar residues" evidence="6">
    <location>
        <begin position="505"/>
        <end position="520"/>
    </location>
</feature>
<evidence type="ECO:0000256" key="1">
    <source>
        <dbReference type="ARBA" id="ARBA00004141"/>
    </source>
</evidence>
<keyword evidence="2" id="KW-0813">Transport</keyword>
<evidence type="ECO:0000256" key="7">
    <source>
        <dbReference type="SAM" id="Phobius"/>
    </source>
</evidence>
<evidence type="ECO:0000313" key="9">
    <source>
        <dbReference type="Proteomes" id="UP001430848"/>
    </source>
</evidence>
<feature type="region of interest" description="Disordered" evidence="6">
    <location>
        <begin position="1037"/>
        <end position="1080"/>
    </location>
</feature>
<dbReference type="Proteomes" id="UP001430848">
    <property type="component" value="Unassembled WGS sequence"/>
</dbReference>
<evidence type="ECO:0000256" key="3">
    <source>
        <dbReference type="ARBA" id="ARBA00022692"/>
    </source>
</evidence>
<feature type="transmembrane region" description="Helical" evidence="7">
    <location>
        <begin position="231"/>
        <end position="249"/>
    </location>
</feature>
<feature type="region of interest" description="Disordered" evidence="6">
    <location>
        <begin position="629"/>
        <end position="661"/>
    </location>
</feature>
<organism evidence="8 9">
    <name type="scientific">Diaporthe eres</name>
    <name type="common">Phomopsis oblonga</name>
    <dbReference type="NCBI Taxonomy" id="83184"/>
    <lineage>
        <taxon>Eukaryota</taxon>
        <taxon>Fungi</taxon>
        <taxon>Dikarya</taxon>
        <taxon>Ascomycota</taxon>
        <taxon>Pezizomycotina</taxon>
        <taxon>Sordariomycetes</taxon>
        <taxon>Sordariomycetidae</taxon>
        <taxon>Diaporthales</taxon>
        <taxon>Diaporthaceae</taxon>
        <taxon>Diaporthe</taxon>
        <taxon>Diaporthe eres species complex</taxon>
    </lineage>
</organism>
<dbReference type="Pfam" id="PF07690">
    <property type="entry name" value="MFS_1"/>
    <property type="match status" value="1"/>
</dbReference>
<evidence type="ECO:0000256" key="4">
    <source>
        <dbReference type="ARBA" id="ARBA00022989"/>
    </source>
</evidence>
<feature type="transmembrane region" description="Helical" evidence="7">
    <location>
        <begin position="115"/>
        <end position="136"/>
    </location>
</feature>
<sequence length="1300" mass="143170">MLIPTEKSQAIAASTDAEKSPYQVKAPGADAIPAAEQAFSPSPPRQKWYQWFAPDDTPEERRLIVKLDCLIMIFVFLAYWAKVLDSSATSTAYVSGMKEDLKLYGNELNYLNTTYMFFVGAAGSLFFPAVQWYLGCWYKLSELSRRGALFFIASQIGGMSSGYIQSGAHATLDGKHGIEGFLALPGQPDNCKSRILTAREIELAQARMAKEHREPRKPLTWSLVKKVLSGWHFWVLVSFAFFFSQADGVSSNSGLSLWLKEEGYSVESINTITTVSPAVTIVASIICGILSDAYDAKVSLIAATAGLNIFASIVLAIWNVPVGLKFFAFFLSGSADGIAAVIYAWANEICAGDAEERAIVISSMNTIGNTFGAWLPFFVWKTVDAPRYLIGYNWTIGLDLCMLGMLFVLRSFWKREQKAPSVFRRQPTSSRLQESFSLPPKTITMEPFDDSEILPTGPRDGGQGRRHVSPVWWSSDESSYIVSGLDERPADDFVSGDETEDRTTQEQCVQTKAPNASTTHTTTKAELDIMGYSNRLRRQPAAICLYERYLESGGCSTHESREAGAVEQQTICSTAATQGTTEETKHLVRRSRQLSADMNQPGLVKISSGTRRVSAQTLAAMLEAGVCKDRGDSADQQNVHKDNDKTSPDAEDTRTRSSIASDEAASTVWTRNVTANVGPVQQFEAPNLSPQHAEFLNVHSSSVRHESLLLPARRDIGAPRNHIEEQNNLDRLRSVMAKVDSKVKAHVKPKQRSRGQAVMRAETASRQAPKDHGARLAKIANSRHWREPPGPKEAPRYANSMLLRREDIPAYLHLRGHGNGGGRLYPQPPPLASGSTEAGRFRGKFELGQAQAIRFSKPGKASVVKISPHKPTSFDLRSLGPVERNLMFSAGAVAKAARLTNMRTGGTRLRGERSSIIDGRVKSESPLRGYQQSRIPRAVPETGEHAARLHKRLIGGSSTSRDRDVRFPQLVGRLKTNQPVSHEDADDAPVQEFSRLLPSATPASEHRSTVRPPNNRWTTGGIQPSFLKHEARPFGLAGNASQSRTVNENDSPLTSPSKAPAYPNPPPGISGCPSLISDDGQEPCDFPEAMDDQYARLPILQGPPGTSAWEKEDTQTVLNETSSEGSSTVVHVNMNANELFSMSDTEAIHDENIRADEIHAGVGDSSYTERGWLSCVTELFDTPDSVFYANLDRDFPAQGRGRRRTTGTRPDEPTLYERCAILRWLISTSDAPGTPGMWHESSLELELLTNADEYRLRIDDDERARLTRLLICLSEGFELPPEPSTEVADFIRSLNLPPLP</sequence>
<feature type="transmembrane region" description="Helical" evidence="7">
    <location>
        <begin position="298"/>
        <end position="320"/>
    </location>
</feature>
<evidence type="ECO:0000313" key="8">
    <source>
        <dbReference type="EMBL" id="KAK7734767.1"/>
    </source>
</evidence>
<feature type="transmembrane region" description="Helical" evidence="7">
    <location>
        <begin position="358"/>
        <end position="379"/>
    </location>
</feature>
<feature type="transmembrane region" description="Helical" evidence="7">
    <location>
        <begin position="269"/>
        <end position="291"/>
    </location>
</feature>
<feature type="transmembrane region" description="Helical" evidence="7">
    <location>
        <begin position="63"/>
        <end position="81"/>
    </location>
</feature>
<dbReference type="PANTHER" id="PTHR43791:SF15">
    <property type="entry name" value="TRANSPORTER SEO1-RELATED"/>
    <property type="match status" value="1"/>
</dbReference>
<feature type="region of interest" description="Disordered" evidence="6">
    <location>
        <begin position="746"/>
        <end position="775"/>
    </location>
</feature>
<dbReference type="Gene3D" id="1.20.1250.20">
    <property type="entry name" value="MFS general substrate transporter like domains"/>
    <property type="match status" value="1"/>
</dbReference>